<protein>
    <submittedName>
        <fullName evidence="1">Uncharacterized protein</fullName>
    </submittedName>
</protein>
<evidence type="ECO:0000313" key="2">
    <source>
        <dbReference type="Proteomes" id="UP000015105"/>
    </source>
</evidence>
<proteinExistence type="predicted"/>
<reference evidence="2" key="2">
    <citation type="journal article" date="2017" name="Nat. Plants">
        <title>The Aegilops tauschii genome reveals multiple impacts of transposons.</title>
        <authorList>
            <person name="Zhao G."/>
            <person name="Zou C."/>
            <person name="Li K."/>
            <person name="Wang K."/>
            <person name="Li T."/>
            <person name="Gao L."/>
            <person name="Zhang X."/>
            <person name="Wang H."/>
            <person name="Yang Z."/>
            <person name="Liu X."/>
            <person name="Jiang W."/>
            <person name="Mao L."/>
            <person name="Kong X."/>
            <person name="Jiao Y."/>
            <person name="Jia J."/>
        </authorList>
    </citation>
    <scope>NUCLEOTIDE SEQUENCE [LARGE SCALE GENOMIC DNA]</scope>
    <source>
        <strain evidence="2">cv. AL8/78</strain>
    </source>
</reference>
<reference evidence="1" key="3">
    <citation type="journal article" date="2017" name="Nature">
        <title>Genome sequence of the progenitor of the wheat D genome Aegilops tauschii.</title>
        <authorList>
            <person name="Luo M.C."/>
            <person name="Gu Y.Q."/>
            <person name="Puiu D."/>
            <person name="Wang H."/>
            <person name="Twardziok S.O."/>
            <person name="Deal K.R."/>
            <person name="Huo N."/>
            <person name="Zhu T."/>
            <person name="Wang L."/>
            <person name="Wang Y."/>
            <person name="McGuire P.E."/>
            <person name="Liu S."/>
            <person name="Long H."/>
            <person name="Ramasamy R.K."/>
            <person name="Rodriguez J.C."/>
            <person name="Van S.L."/>
            <person name="Yuan L."/>
            <person name="Wang Z."/>
            <person name="Xia Z."/>
            <person name="Xiao L."/>
            <person name="Anderson O.D."/>
            <person name="Ouyang S."/>
            <person name="Liang Y."/>
            <person name="Zimin A.V."/>
            <person name="Pertea G."/>
            <person name="Qi P."/>
            <person name="Bennetzen J.L."/>
            <person name="Dai X."/>
            <person name="Dawson M.W."/>
            <person name="Muller H.G."/>
            <person name="Kugler K."/>
            <person name="Rivarola-Duarte L."/>
            <person name="Spannagl M."/>
            <person name="Mayer K.F.X."/>
            <person name="Lu F.H."/>
            <person name="Bevan M.W."/>
            <person name="Leroy P."/>
            <person name="Li P."/>
            <person name="You F.M."/>
            <person name="Sun Q."/>
            <person name="Liu Z."/>
            <person name="Lyons E."/>
            <person name="Wicker T."/>
            <person name="Salzberg S.L."/>
            <person name="Devos K.M."/>
            <person name="Dvorak J."/>
        </authorList>
    </citation>
    <scope>NUCLEOTIDE SEQUENCE [LARGE SCALE GENOMIC DNA]</scope>
    <source>
        <strain evidence="1">cv. AL8/78</strain>
    </source>
</reference>
<dbReference type="Gramene" id="AET7Gv20558100.7">
    <property type="protein sequence ID" value="AET7Gv20558100.7"/>
    <property type="gene ID" value="AET7Gv20558100"/>
</dbReference>
<dbReference type="Gramene" id="AET7Gv20558100.6">
    <property type="protein sequence ID" value="AET7Gv20558100.6"/>
    <property type="gene ID" value="AET7Gv20558100"/>
</dbReference>
<accession>A0A453RF56</accession>
<dbReference type="Proteomes" id="UP000015105">
    <property type="component" value="Chromosome 7D"/>
</dbReference>
<keyword evidence="2" id="KW-1185">Reference proteome</keyword>
<dbReference type="EnsemblPlants" id="AET7Gv20558100.7">
    <property type="protein sequence ID" value="AET7Gv20558100.7"/>
    <property type="gene ID" value="AET7Gv20558100"/>
</dbReference>
<name>A0A453RF56_AEGTS</name>
<organism evidence="1 2">
    <name type="scientific">Aegilops tauschii subsp. strangulata</name>
    <name type="common">Goatgrass</name>
    <dbReference type="NCBI Taxonomy" id="200361"/>
    <lineage>
        <taxon>Eukaryota</taxon>
        <taxon>Viridiplantae</taxon>
        <taxon>Streptophyta</taxon>
        <taxon>Embryophyta</taxon>
        <taxon>Tracheophyta</taxon>
        <taxon>Spermatophyta</taxon>
        <taxon>Magnoliopsida</taxon>
        <taxon>Liliopsida</taxon>
        <taxon>Poales</taxon>
        <taxon>Poaceae</taxon>
        <taxon>BOP clade</taxon>
        <taxon>Pooideae</taxon>
        <taxon>Triticodae</taxon>
        <taxon>Triticeae</taxon>
        <taxon>Triticinae</taxon>
        <taxon>Aegilops</taxon>
    </lineage>
</organism>
<evidence type="ECO:0000313" key="1">
    <source>
        <dbReference type="EnsemblPlants" id="AET7Gv20558100.7"/>
    </source>
</evidence>
<reference evidence="1" key="4">
    <citation type="submission" date="2019-03" db="UniProtKB">
        <authorList>
            <consortium name="EnsemblPlants"/>
        </authorList>
    </citation>
    <scope>IDENTIFICATION</scope>
</reference>
<sequence length="249" mass="29019">MIMSLPRHIFHHHLHRLSFHLHSPSFHPHHIHLIPLPHTKEQITLLLMSTTHTPIIHLPRTQAQTTLPMRSINHHPIIHHPHTQEQTILRTMATILRAMISRTFQLILRHTTSHPTQLNPSTPLKTTTLQKPHLLHTTTLISSLTQASRTAHYLLSQPINLHSILLVMVVCQLLHHTLLRHQIILHQHSTIRVLMLHTRLPLPLRHQLANTRMTAITSRQSRRSLRLTKQQDLPLVLLRLMTCRLPWST</sequence>
<reference evidence="1" key="5">
    <citation type="journal article" date="2021" name="G3 (Bethesda)">
        <title>Aegilops tauschii genome assembly Aet v5.0 features greater sequence contiguity and improved annotation.</title>
        <authorList>
            <person name="Wang L."/>
            <person name="Zhu T."/>
            <person name="Rodriguez J.C."/>
            <person name="Deal K.R."/>
            <person name="Dubcovsky J."/>
            <person name="McGuire P.E."/>
            <person name="Lux T."/>
            <person name="Spannagl M."/>
            <person name="Mayer K.F.X."/>
            <person name="Baldrich P."/>
            <person name="Meyers B.C."/>
            <person name="Huo N."/>
            <person name="Gu Y.Q."/>
            <person name="Zhou H."/>
            <person name="Devos K.M."/>
            <person name="Bennetzen J.L."/>
            <person name="Unver T."/>
            <person name="Budak H."/>
            <person name="Gulick P.J."/>
            <person name="Galiba G."/>
            <person name="Kalapos B."/>
            <person name="Nelson D.R."/>
            <person name="Li P."/>
            <person name="You F.M."/>
            <person name="Luo M.C."/>
            <person name="Dvorak J."/>
        </authorList>
    </citation>
    <scope>NUCLEOTIDE SEQUENCE [LARGE SCALE GENOMIC DNA]</scope>
    <source>
        <strain evidence="1">cv. AL8/78</strain>
    </source>
</reference>
<dbReference type="AlphaFoldDB" id="A0A453RF56"/>
<reference evidence="2" key="1">
    <citation type="journal article" date="2014" name="Science">
        <title>Ancient hybridizations among the ancestral genomes of bread wheat.</title>
        <authorList>
            <consortium name="International Wheat Genome Sequencing Consortium,"/>
            <person name="Marcussen T."/>
            <person name="Sandve S.R."/>
            <person name="Heier L."/>
            <person name="Spannagl M."/>
            <person name="Pfeifer M."/>
            <person name="Jakobsen K.S."/>
            <person name="Wulff B.B."/>
            <person name="Steuernagel B."/>
            <person name="Mayer K.F."/>
            <person name="Olsen O.A."/>
        </authorList>
    </citation>
    <scope>NUCLEOTIDE SEQUENCE [LARGE SCALE GENOMIC DNA]</scope>
    <source>
        <strain evidence="2">cv. AL8/78</strain>
    </source>
</reference>
<dbReference type="EnsemblPlants" id="AET7Gv20558100.6">
    <property type="protein sequence ID" value="AET7Gv20558100.6"/>
    <property type="gene ID" value="AET7Gv20558100"/>
</dbReference>